<proteinExistence type="predicted"/>
<gene>
    <name evidence="2" type="ORF">Cyrtocomes_00659</name>
</gene>
<dbReference type="EMBL" id="JARGYT010000034">
    <property type="protein sequence ID" value="MDZ5762280.1"/>
    <property type="molecule type" value="Genomic_DNA"/>
</dbReference>
<keyword evidence="3" id="KW-1185">Reference proteome</keyword>
<feature type="compositionally biased region" description="Polar residues" evidence="1">
    <location>
        <begin position="392"/>
        <end position="402"/>
    </location>
</feature>
<accession>A0ABU5L8R7</accession>
<feature type="region of interest" description="Disordered" evidence="1">
    <location>
        <begin position="382"/>
        <end position="402"/>
    </location>
</feature>
<protein>
    <submittedName>
        <fullName evidence="2">Uncharacterized protein</fullName>
    </submittedName>
</protein>
<feature type="compositionally biased region" description="Basic and acidic residues" evidence="1">
    <location>
        <begin position="249"/>
        <end position="260"/>
    </location>
</feature>
<evidence type="ECO:0000313" key="3">
    <source>
        <dbReference type="Proteomes" id="UP001293791"/>
    </source>
</evidence>
<organism evidence="2 3">
    <name type="scientific">Candidatus Cyrtobacter comes</name>
    <dbReference type="NCBI Taxonomy" id="675776"/>
    <lineage>
        <taxon>Bacteria</taxon>
        <taxon>Pseudomonadati</taxon>
        <taxon>Pseudomonadota</taxon>
        <taxon>Alphaproteobacteria</taxon>
        <taxon>Rickettsiales</taxon>
        <taxon>Candidatus Midichloriaceae</taxon>
        <taxon>Candidatus Cyrtobacter</taxon>
    </lineage>
</organism>
<comment type="caution">
    <text evidence="2">The sequence shown here is derived from an EMBL/GenBank/DDBJ whole genome shotgun (WGS) entry which is preliminary data.</text>
</comment>
<dbReference type="Proteomes" id="UP001293791">
    <property type="component" value="Unassembled WGS sequence"/>
</dbReference>
<sequence length="402" mass="44648">MKFENLTSTVRTSAGNNDEFDHHILAHTQKTTLPEHMMKIANGNVLLNAKFTALFVMLRIVFSDNSINNANNKDPIHKAREKFRATYKCFSDYMQILQNTTDKTELSKIISDGAIELEKHLGNSDISKVDYEKFEKAFNENILKKMQPAVMKAIETETQKNLDKLGDDLKQYIDQISKIDPKVVGFFKTVIFTPLITPIEKAIDIFRAIINIFKRNPELAQLNDKKIEKLEKVCSALSAFKTKLDNISKGAESKGDETEKTASNSGSVPSPEVPSPEDIKKLQNDFKNLQDNLKGIQQEAPSLIRAVAQTAVFTMGLPIHALVNFGSYMKSGKPLTDAAFTEFKEKVTEAVGQAHGALHENAADETQPNKIQAIVQARSAGKSFADNAVRPTESSGTGQSRQ</sequence>
<evidence type="ECO:0000256" key="1">
    <source>
        <dbReference type="SAM" id="MobiDB-lite"/>
    </source>
</evidence>
<name>A0ABU5L8R7_9RICK</name>
<feature type="region of interest" description="Disordered" evidence="1">
    <location>
        <begin position="249"/>
        <end position="276"/>
    </location>
</feature>
<dbReference type="RefSeq" id="WP_322497756.1">
    <property type="nucleotide sequence ID" value="NZ_JARGYT010000034.1"/>
</dbReference>
<reference evidence="2 3" key="1">
    <citation type="submission" date="2023-02" db="EMBL/GenBank/DDBJ databases">
        <title>Host association and intracellularity evolved multiple times independently in the Rickettsiales.</title>
        <authorList>
            <person name="Castelli M."/>
            <person name="Nardi T."/>
            <person name="Gammuto L."/>
            <person name="Bellinzona G."/>
            <person name="Sabaneyeva E."/>
            <person name="Potekhin A."/>
            <person name="Serra V."/>
            <person name="Petroni G."/>
            <person name="Sassera D."/>
        </authorList>
    </citation>
    <scope>NUCLEOTIDE SEQUENCE [LARGE SCALE GENOMIC DNA]</scope>
    <source>
        <strain evidence="2 3">BOD18</strain>
    </source>
</reference>
<evidence type="ECO:0000313" key="2">
    <source>
        <dbReference type="EMBL" id="MDZ5762280.1"/>
    </source>
</evidence>